<evidence type="ECO:0000313" key="2">
    <source>
        <dbReference type="EMBL" id="KYD17755.1"/>
    </source>
</evidence>
<evidence type="ECO:0000256" key="1">
    <source>
        <dbReference type="SAM" id="MobiDB-lite"/>
    </source>
</evidence>
<dbReference type="Proteomes" id="UP000075683">
    <property type="component" value="Unassembled WGS sequence"/>
</dbReference>
<proteinExistence type="predicted"/>
<dbReference type="AlphaFoldDB" id="A0A150LZY9"/>
<sequence>MMKSENLCKTKRGQSGSGPGKLVFPRLGAGIYATTRTWSAERKARWRKENQFSRPAPEQIRVGERVFRQDQGRSFFFAKSAGFPV</sequence>
<protein>
    <submittedName>
        <fullName evidence="2">Uncharacterized protein</fullName>
    </submittedName>
</protein>
<gene>
    <name evidence="2" type="ORF">B4135_2426</name>
</gene>
<organism evidence="2 3">
    <name type="scientific">Caldibacillus debilis</name>
    <dbReference type="NCBI Taxonomy" id="301148"/>
    <lineage>
        <taxon>Bacteria</taxon>
        <taxon>Bacillati</taxon>
        <taxon>Bacillota</taxon>
        <taxon>Bacilli</taxon>
        <taxon>Bacillales</taxon>
        <taxon>Bacillaceae</taxon>
        <taxon>Caldibacillus</taxon>
    </lineage>
</organism>
<evidence type="ECO:0000313" key="3">
    <source>
        <dbReference type="Proteomes" id="UP000075683"/>
    </source>
</evidence>
<reference evidence="2 3" key="1">
    <citation type="submission" date="2016-01" db="EMBL/GenBank/DDBJ databases">
        <title>Draft Genome Sequences of Seven Thermophilic Sporeformers Isolated from Foods.</title>
        <authorList>
            <person name="Berendsen E.M."/>
            <person name="Wells-Bennik M.H."/>
            <person name="Krawcyk A.O."/>
            <person name="De Jong A."/>
            <person name="Holsappel S."/>
            <person name="Eijlander R.T."/>
            <person name="Kuipers O.P."/>
        </authorList>
    </citation>
    <scope>NUCLEOTIDE SEQUENCE [LARGE SCALE GENOMIC DNA]</scope>
    <source>
        <strain evidence="2 3">B4135</strain>
    </source>
</reference>
<comment type="caution">
    <text evidence="2">The sequence shown here is derived from an EMBL/GenBank/DDBJ whole genome shotgun (WGS) entry which is preliminary data.</text>
</comment>
<feature type="region of interest" description="Disordered" evidence="1">
    <location>
        <begin position="1"/>
        <end position="20"/>
    </location>
</feature>
<accession>A0A150LZY9</accession>
<name>A0A150LZY9_9BACI</name>
<dbReference type="STRING" id="301148.B4135_2426"/>
<dbReference type="EMBL" id="LQYT01000053">
    <property type="protein sequence ID" value="KYD17755.1"/>
    <property type="molecule type" value="Genomic_DNA"/>
</dbReference>